<evidence type="ECO:0000256" key="1">
    <source>
        <dbReference type="ARBA" id="ARBA00023125"/>
    </source>
</evidence>
<dbReference type="EMBL" id="JZKH01000055">
    <property type="protein sequence ID" value="KJS59945.1"/>
    <property type="molecule type" value="Genomic_DNA"/>
</dbReference>
<protein>
    <submittedName>
        <fullName evidence="5">Integrase</fullName>
    </submittedName>
</protein>
<dbReference type="SUPFAM" id="SSF56349">
    <property type="entry name" value="DNA breaking-rejoining enzymes"/>
    <property type="match status" value="1"/>
</dbReference>
<dbReference type="InterPro" id="IPR013762">
    <property type="entry name" value="Integrase-like_cat_sf"/>
</dbReference>
<dbReference type="AlphaFoldDB" id="A0A0F2TCB5"/>
<gene>
    <name evidence="5" type="ORF">VM95_24230</name>
</gene>
<dbReference type="GO" id="GO:0003677">
    <property type="term" value="F:DNA binding"/>
    <property type="evidence" value="ECO:0007669"/>
    <property type="project" value="UniProtKB-UniRule"/>
</dbReference>
<sequence length="541" mass="60739">MGKRQRDCITCGAPVGFLDRQHCCRCWHRIREQAAKTACPSCGKDRVLQEDTGRCITCSRVCEQCGHPVRAAHDRLCGVCRRKAERLAAQQPCPRCGKPGHLREETGWCGRCSHPGSPKRPPRSCRECGQVRRHAGLGLCSACWQKHPGRPFIRGEHLRDQLANPPTWLEDFVAHVAARFCVSRACGLVADLGRLLQDEHSNSPQALLERSRRPGRSMGPFARTLEDFFTQRGLALPTDQAERLAAGRRKRRIDAVPKPLRPAVAAFDISRMRAQDRARRAGTRPRSHHTLETALSILRDLARFLAEHRGKDDWALTDVHDIEAFLGILPKARQRRLVVLRQFFRFARSQHIVLVDPTRGLTAKQAGGFRGRTLTLDQQRDLFRRWTCDDDVHPHEALLGILALLHGASSSEVRMLQITDVNQRTQTVRLGKRPHPVPMDPASWTVLQRCLAHREGWPTDNPHVMVTKGTKAGRGPASTAYLSHVLDDCGYPARMIRSTRLVDLVNTMDPKLVAAAFGMDPEATMIYLADHVEAGRLPTSR</sequence>
<feature type="domain" description="Core-binding (CB)" evidence="4">
    <location>
        <begin position="258"/>
        <end position="348"/>
    </location>
</feature>
<dbReference type="Gene3D" id="1.10.150.130">
    <property type="match status" value="1"/>
</dbReference>
<proteinExistence type="predicted"/>
<keyword evidence="2" id="KW-0233">DNA recombination</keyword>
<evidence type="ECO:0000259" key="4">
    <source>
        <dbReference type="PROSITE" id="PS51900"/>
    </source>
</evidence>
<dbReference type="PATRIC" id="fig|359131.3.peg.5870"/>
<dbReference type="PROSITE" id="PS51900">
    <property type="entry name" value="CB"/>
    <property type="match status" value="1"/>
</dbReference>
<dbReference type="InterPro" id="IPR044068">
    <property type="entry name" value="CB"/>
</dbReference>
<keyword evidence="6" id="KW-1185">Reference proteome</keyword>
<dbReference type="InterPro" id="IPR010998">
    <property type="entry name" value="Integrase_recombinase_N"/>
</dbReference>
<dbReference type="Gene3D" id="1.10.443.10">
    <property type="entry name" value="Intergrase catalytic core"/>
    <property type="match status" value="1"/>
</dbReference>
<keyword evidence="1 3" id="KW-0238">DNA-binding</keyword>
<dbReference type="Proteomes" id="UP000033699">
    <property type="component" value="Unassembled WGS sequence"/>
</dbReference>
<dbReference type="GO" id="GO:0015074">
    <property type="term" value="P:DNA integration"/>
    <property type="evidence" value="ECO:0007669"/>
    <property type="project" value="InterPro"/>
</dbReference>
<evidence type="ECO:0000256" key="3">
    <source>
        <dbReference type="PROSITE-ProRule" id="PRU01248"/>
    </source>
</evidence>
<dbReference type="GO" id="GO:0006310">
    <property type="term" value="P:DNA recombination"/>
    <property type="evidence" value="ECO:0007669"/>
    <property type="project" value="UniProtKB-KW"/>
</dbReference>
<organism evidence="5 6">
    <name type="scientific">Streptomyces rubellomurinus (strain ATCC 31215)</name>
    <dbReference type="NCBI Taxonomy" id="359131"/>
    <lineage>
        <taxon>Bacteria</taxon>
        <taxon>Bacillati</taxon>
        <taxon>Actinomycetota</taxon>
        <taxon>Actinomycetes</taxon>
        <taxon>Kitasatosporales</taxon>
        <taxon>Streptomycetaceae</taxon>
        <taxon>Streptomyces</taxon>
    </lineage>
</organism>
<dbReference type="OrthoDB" id="4435702at2"/>
<reference evidence="5 6" key="1">
    <citation type="submission" date="2015-02" db="EMBL/GenBank/DDBJ databases">
        <authorList>
            <person name="Ju K.-S."/>
            <person name="Doroghazi J.R."/>
            <person name="Metcalf W."/>
        </authorList>
    </citation>
    <scope>NUCLEOTIDE SEQUENCE [LARGE SCALE GENOMIC DNA]</scope>
    <source>
        <strain evidence="5 6">ATCC 31215</strain>
    </source>
</reference>
<comment type="caution">
    <text evidence="5">The sequence shown here is derived from an EMBL/GenBank/DDBJ whole genome shotgun (WGS) entry which is preliminary data.</text>
</comment>
<accession>A0A0F2TCB5</accession>
<evidence type="ECO:0000313" key="5">
    <source>
        <dbReference type="EMBL" id="KJS59945.1"/>
    </source>
</evidence>
<dbReference type="InterPro" id="IPR011010">
    <property type="entry name" value="DNA_brk_join_enz"/>
</dbReference>
<name>A0A0F2TCB5_STRR3</name>
<evidence type="ECO:0000313" key="6">
    <source>
        <dbReference type="Proteomes" id="UP000033699"/>
    </source>
</evidence>
<evidence type="ECO:0000256" key="2">
    <source>
        <dbReference type="ARBA" id="ARBA00023172"/>
    </source>
</evidence>